<evidence type="ECO:0000313" key="2">
    <source>
        <dbReference type="EMBL" id="TNY32029.1"/>
    </source>
</evidence>
<dbReference type="InterPro" id="IPR011032">
    <property type="entry name" value="GroES-like_sf"/>
</dbReference>
<keyword evidence="3" id="KW-1185">Reference proteome</keyword>
<dbReference type="SUPFAM" id="SSF51735">
    <property type="entry name" value="NAD(P)-binding Rossmann-fold domains"/>
    <property type="match status" value="1"/>
</dbReference>
<dbReference type="PANTHER" id="PTHR11695">
    <property type="entry name" value="ALCOHOL DEHYDROGENASE RELATED"/>
    <property type="match status" value="1"/>
</dbReference>
<dbReference type="RefSeq" id="WP_140192709.1">
    <property type="nucleotide sequence ID" value="NZ_CP065915.1"/>
</dbReference>
<organism evidence="2 3">
    <name type="scientific">Pelagovum pacificum</name>
    <dbReference type="NCBI Taxonomy" id="2588711"/>
    <lineage>
        <taxon>Bacteria</taxon>
        <taxon>Pseudomonadati</taxon>
        <taxon>Pseudomonadota</taxon>
        <taxon>Alphaproteobacteria</taxon>
        <taxon>Rhodobacterales</taxon>
        <taxon>Paracoccaceae</taxon>
        <taxon>Pelagovum</taxon>
    </lineage>
</organism>
<sequence>MKVYAYDSYGGPDRLFADTRPDPDVGDTDVLISVEAVGLNGSDLETLRGSPAYARLNGLRRPRRQVLGTDIAGVVLKTGPGVTRFAEGDRVFGDILDIKGGLAERVAAPERKLARCGTLTATEAAALPQNGAIALQGIGDASLQGKRVLINGAGGAAGTLAVQRARALGAEVITAVDRGSKLARLSEIGATEGIDFERKDFTAQGDRWDLILDLFGTRGAGRVVRALKPDGRYRIVGGPVGALLSCGLIGSLHRSGGRSIGIMALKQSTDVLERLAGGVLDPIIDSIWPFEETPAAFAHMASGNSVGKVVITL</sequence>
<feature type="domain" description="Enoyl reductase (ER)" evidence="1">
    <location>
        <begin position="10"/>
        <end position="311"/>
    </location>
</feature>
<evidence type="ECO:0000259" key="1">
    <source>
        <dbReference type="SMART" id="SM00829"/>
    </source>
</evidence>
<dbReference type="Pfam" id="PF08240">
    <property type="entry name" value="ADH_N"/>
    <property type="match status" value="1"/>
</dbReference>
<dbReference type="OrthoDB" id="9805883at2"/>
<dbReference type="SMART" id="SM00829">
    <property type="entry name" value="PKS_ER"/>
    <property type="match status" value="1"/>
</dbReference>
<comment type="caution">
    <text evidence="2">The sequence shown here is derived from an EMBL/GenBank/DDBJ whole genome shotgun (WGS) entry which is preliminary data.</text>
</comment>
<gene>
    <name evidence="2" type="ORF">FHY64_01630</name>
</gene>
<dbReference type="InterPro" id="IPR013154">
    <property type="entry name" value="ADH-like_N"/>
</dbReference>
<dbReference type="EMBL" id="VFFF01000001">
    <property type="protein sequence ID" value="TNY32029.1"/>
    <property type="molecule type" value="Genomic_DNA"/>
</dbReference>
<dbReference type="InterPro" id="IPR050700">
    <property type="entry name" value="YIM1/Zinc_Alcohol_DH_Fams"/>
</dbReference>
<dbReference type="InterPro" id="IPR020843">
    <property type="entry name" value="ER"/>
</dbReference>
<dbReference type="Pfam" id="PF13602">
    <property type="entry name" value="ADH_zinc_N_2"/>
    <property type="match status" value="1"/>
</dbReference>
<name>A0A5C5GDG6_9RHOB</name>
<dbReference type="PANTHER" id="PTHR11695:SF648">
    <property type="entry name" value="ZINC-BINDING OXIDOREDUCTASE"/>
    <property type="match status" value="1"/>
</dbReference>
<protein>
    <submittedName>
        <fullName evidence="2">NAD(P)-dependent alcohol dehydrogenase</fullName>
    </submittedName>
</protein>
<dbReference type="Gene3D" id="3.90.180.10">
    <property type="entry name" value="Medium-chain alcohol dehydrogenases, catalytic domain"/>
    <property type="match status" value="1"/>
</dbReference>
<dbReference type="InterPro" id="IPR036291">
    <property type="entry name" value="NAD(P)-bd_dom_sf"/>
</dbReference>
<dbReference type="CDD" id="cd08267">
    <property type="entry name" value="MDR1"/>
    <property type="match status" value="1"/>
</dbReference>
<dbReference type="AlphaFoldDB" id="A0A5C5GDG6"/>
<proteinExistence type="predicted"/>
<reference evidence="2 3" key="1">
    <citation type="submission" date="2019-06" db="EMBL/GenBank/DDBJ databases">
        <title>Genome of new Rhodobacteraceae sp. SM1903.</title>
        <authorList>
            <person name="Ren X."/>
        </authorList>
    </citation>
    <scope>NUCLEOTIDE SEQUENCE [LARGE SCALE GENOMIC DNA]</scope>
    <source>
        <strain evidence="2 3">SM1903</strain>
    </source>
</reference>
<dbReference type="GO" id="GO:0016491">
    <property type="term" value="F:oxidoreductase activity"/>
    <property type="evidence" value="ECO:0007669"/>
    <property type="project" value="InterPro"/>
</dbReference>
<accession>A0A5C5GDG6</accession>
<evidence type="ECO:0000313" key="3">
    <source>
        <dbReference type="Proteomes" id="UP000314011"/>
    </source>
</evidence>
<dbReference type="SUPFAM" id="SSF50129">
    <property type="entry name" value="GroES-like"/>
    <property type="match status" value="1"/>
</dbReference>
<dbReference type="Gene3D" id="3.40.50.720">
    <property type="entry name" value="NAD(P)-binding Rossmann-like Domain"/>
    <property type="match status" value="1"/>
</dbReference>
<dbReference type="Proteomes" id="UP000314011">
    <property type="component" value="Unassembled WGS sequence"/>
</dbReference>